<keyword evidence="6 7" id="KW-0472">Membrane</keyword>
<reference evidence="10 11" key="1">
    <citation type="submission" date="2015-03" db="EMBL/GenBank/DDBJ databases">
        <authorList>
            <person name="Hassan Y."/>
            <person name="Lepp D."/>
            <person name="Li X.-Z."/>
            <person name="Zhou T."/>
        </authorList>
    </citation>
    <scope>NUCLEOTIDE SEQUENCE [LARGE SCALE GENOMIC DNA]</scope>
    <source>
        <strain evidence="10 11">IPL18</strain>
    </source>
</reference>
<evidence type="ECO:0000313" key="10">
    <source>
        <dbReference type="EMBL" id="KKB07575.1"/>
    </source>
</evidence>
<feature type="domain" description="ABC3 transporter permease C-terminal" evidence="8">
    <location>
        <begin position="280"/>
        <end position="395"/>
    </location>
</feature>
<dbReference type="InterPro" id="IPR025857">
    <property type="entry name" value="MacB_PCD"/>
</dbReference>
<dbReference type="GO" id="GO:0044874">
    <property type="term" value="P:lipoprotein localization to outer membrane"/>
    <property type="evidence" value="ECO:0007669"/>
    <property type="project" value="TreeGrafter"/>
</dbReference>
<dbReference type="InterPro" id="IPR051447">
    <property type="entry name" value="Lipoprotein-release_system"/>
</dbReference>
<evidence type="ECO:0008006" key="12">
    <source>
        <dbReference type="Google" id="ProtNLM"/>
    </source>
</evidence>
<dbReference type="PANTHER" id="PTHR30489">
    <property type="entry name" value="LIPOPROTEIN-RELEASING SYSTEM TRANSMEMBRANE PROTEIN LOLE"/>
    <property type="match status" value="1"/>
</dbReference>
<evidence type="ECO:0000256" key="3">
    <source>
        <dbReference type="ARBA" id="ARBA00022475"/>
    </source>
</evidence>
<evidence type="ECO:0000256" key="5">
    <source>
        <dbReference type="ARBA" id="ARBA00022989"/>
    </source>
</evidence>
<evidence type="ECO:0000256" key="4">
    <source>
        <dbReference type="ARBA" id="ARBA00022692"/>
    </source>
</evidence>
<evidence type="ECO:0000259" key="8">
    <source>
        <dbReference type="Pfam" id="PF02687"/>
    </source>
</evidence>
<protein>
    <recommendedName>
        <fullName evidence="12">ABC transporter permease</fullName>
    </recommendedName>
</protein>
<accession>A0A0F5FG87</accession>
<dbReference type="PATRIC" id="fig|429727.3.peg.2613"/>
<dbReference type="Pfam" id="PF12704">
    <property type="entry name" value="MacB_PCD"/>
    <property type="match status" value="1"/>
</dbReference>
<dbReference type="PANTHER" id="PTHR30489:SF0">
    <property type="entry name" value="LIPOPROTEIN-RELEASING SYSTEM TRANSMEMBRANE PROTEIN LOLE"/>
    <property type="match status" value="1"/>
</dbReference>
<keyword evidence="3" id="KW-1003">Cell membrane</keyword>
<dbReference type="EMBL" id="JZEY01000061">
    <property type="protein sequence ID" value="KKB07575.1"/>
    <property type="molecule type" value="Genomic_DNA"/>
</dbReference>
<dbReference type="AlphaFoldDB" id="A0A0F5FG87"/>
<comment type="subcellular location">
    <subcellularLocation>
        <location evidence="1">Cell membrane</location>
        <topology evidence="1">Multi-pass membrane protein</topology>
    </subcellularLocation>
</comment>
<evidence type="ECO:0000259" key="9">
    <source>
        <dbReference type="Pfam" id="PF12704"/>
    </source>
</evidence>
<feature type="transmembrane region" description="Helical" evidence="7">
    <location>
        <begin position="317"/>
        <end position="345"/>
    </location>
</feature>
<dbReference type="STRING" id="429727.VE26_12720"/>
<feature type="transmembrane region" description="Helical" evidence="7">
    <location>
        <begin position="277"/>
        <end position="296"/>
    </location>
</feature>
<gene>
    <name evidence="10" type="ORF">VE26_12720</name>
</gene>
<evidence type="ECO:0000256" key="1">
    <source>
        <dbReference type="ARBA" id="ARBA00004651"/>
    </source>
</evidence>
<feature type="transmembrane region" description="Helical" evidence="7">
    <location>
        <begin position="365"/>
        <end position="385"/>
    </location>
</feature>
<evidence type="ECO:0000313" key="11">
    <source>
        <dbReference type="Proteomes" id="UP000033649"/>
    </source>
</evidence>
<proteinExistence type="inferred from homology"/>
<sequence>MLYGIKIAWRYLTASKTQTGLLVAGVATGVFVFIFMSALIGGLAVYLVQQTVGDISHVTLEAPSRDAGLLLPEGVEAQLVQQRASGQRETLRSAEAFIPGIETMAGVKAVSPQIVGNGFVIRGQSRAPVAVTGVEADKVSVIADLGRRLVSGDTVLTNSNVIIGKVLADDLGVGVGQVIRLQSDRNIERALVITGIFELGVEALDARAAFVSTSTARTLFELPQGLSRVEIKLDDLNSADSFARQLAAETGLKATPWTEGNAQLLSGLRAQANSGNLIKGFALVTIVIGVASALLLSTYRRRPEIGIMRAFGASRGFVIFVFVLQGTLIGLLGGLIGAGLGYLALSPFPLPENAEAGGLPIDVRQGAYGLAIALTTIGAILASILPARAAARVDPVSVIGQ</sequence>
<evidence type="ECO:0000256" key="2">
    <source>
        <dbReference type="ARBA" id="ARBA00005236"/>
    </source>
</evidence>
<organism evidence="10 11">
    <name type="scientific">Devosia chinhatensis</name>
    <dbReference type="NCBI Taxonomy" id="429727"/>
    <lineage>
        <taxon>Bacteria</taxon>
        <taxon>Pseudomonadati</taxon>
        <taxon>Pseudomonadota</taxon>
        <taxon>Alphaproteobacteria</taxon>
        <taxon>Hyphomicrobiales</taxon>
        <taxon>Devosiaceae</taxon>
        <taxon>Devosia</taxon>
    </lineage>
</organism>
<dbReference type="Proteomes" id="UP000033649">
    <property type="component" value="Unassembled WGS sequence"/>
</dbReference>
<name>A0A0F5FG87_9HYPH</name>
<comment type="similarity">
    <text evidence="2">Belongs to the ABC-4 integral membrane protein family. LolC/E subfamily.</text>
</comment>
<dbReference type="OrthoDB" id="9770036at2"/>
<evidence type="ECO:0000256" key="6">
    <source>
        <dbReference type="ARBA" id="ARBA00023136"/>
    </source>
</evidence>
<dbReference type="Pfam" id="PF02687">
    <property type="entry name" value="FtsX"/>
    <property type="match status" value="1"/>
</dbReference>
<comment type="caution">
    <text evidence="10">The sequence shown here is derived from an EMBL/GenBank/DDBJ whole genome shotgun (WGS) entry which is preliminary data.</text>
</comment>
<evidence type="ECO:0000256" key="7">
    <source>
        <dbReference type="SAM" id="Phobius"/>
    </source>
</evidence>
<dbReference type="GO" id="GO:0098797">
    <property type="term" value="C:plasma membrane protein complex"/>
    <property type="evidence" value="ECO:0007669"/>
    <property type="project" value="TreeGrafter"/>
</dbReference>
<feature type="transmembrane region" description="Helical" evidence="7">
    <location>
        <begin position="21"/>
        <end position="48"/>
    </location>
</feature>
<keyword evidence="11" id="KW-1185">Reference proteome</keyword>
<feature type="domain" description="MacB-like periplasmic core" evidence="9">
    <location>
        <begin position="19"/>
        <end position="248"/>
    </location>
</feature>
<keyword evidence="4 7" id="KW-0812">Transmembrane</keyword>
<keyword evidence="5 7" id="KW-1133">Transmembrane helix</keyword>
<dbReference type="InterPro" id="IPR003838">
    <property type="entry name" value="ABC3_permease_C"/>
</dbReference>
<dbReference type="RefSeq" id="WP_046105605.1">
    <property type="nucleotide sequence ID" value="NZ_JZEY01000061.1"/>
</dbReference>